<sequence>QTEKNCEQYDFKNSSFVSHDPTLEGAYTDSESSKVSPTHPGLDIGTTYNDQWTALEDVTTEPEMSTEQSEHSGDHSVPEDGGIKNKENGEDCCNDGEDLITVASGEKHKNREEGSAPGTDPSSHRNAGSNNEFPDAHDGHHTDDDGESVDPIEELATGDNSGSTQNKQKRRAAIPDYKKSVGWTYDQDVFHLHTLKTSLSANELVSNAVMIVNLGHKMSLIFKRVSSAFILGKCGQKKKLVINGNKGSPEDGVIMEQNGDTIKSQEMVQLVSKEHTNELGDQDEPLNQENIRNEKHVDMKIGV</sequence>
<dbReference type="InterPro" id="IPR043210">
    <property type="entry name" value="CD44_antigen-like"/>
</dbReference>
<dbReference type="AlphaFoldDB" id="A0A2G9SJ11"/>
<dbReference type="OrthoDB" id="9938473at2759"/>
<evidence type="ECO:0000256" key="1">
    <source>
        <dbReference type="ARBA" id="ARBA00022729"/>
    </source>
</evidence>
<dbReference type="GO" id="GO:0004896">
    <property type="term" value="F:cytokine receptor activity"/>
    <property type="evidence" value="ECO:0007669"/>
    <property type="project" value="TreeGrafter"/>
</dbReference>
<feature type="compositionally biased region" description="Polar residues" evidence="3">
    <location>
        <begin position="120"/>
        <end position="132"/>
    </location>
</feature>
<evidence type="ECO:0000313" key="4">
    <source>
        <dbReference type="EMBL" id="PIO39371.1"/>
    </source>
</evidence>
<evidence type="ECO:0000256" key="2">
    <source>
        <dbReference type="ARBA" id="ARBA00023180"/>
    </source>
</evidence>
<feature type="non-terminal residue" evidence="4">
    <location>
        <position position="1"/>
    </location>
</feature>
<reference evidence="4" key="1">
    <citation type="submission" date="2017-08" db="EMBL/GenBank/DDBJ databases">
        <title>Assembly of the North American Bullfrog Genome.</title>
        <authorList>
            <person name="Warren R.L."/>
            <person name="Vandervalk B.P."/>
            <person name="Kucuk E."/>
            <person name="Birol I."/>
            <person name="Helbing C."/>
            <person name="Pandoh P."/>
            <person name="Behsaz B."/>
            <person name="Mohamadi H."/>
            <person name="Chu J."/>
            <person name="Jackman S."/>
            <person name="Hammond S.A."/>
            <person name="Veldhoen N."/>
            <person name="Kirk H."/>
            <person name="Zhao Y."/>
            <person name="Coope R."/>
            <person name="Pleasance S."/>
            <person name="Moore R."/>
            <person name="Holt R."/>
        </authorList>
    </citation>
    <scope>NUCLEOTIDE SEQUENCE</scope>
    <source>
        <strain evidence="4">Bruno</strain>
        <tissue evidence="4">Liver</tissue>
    </source>
</reference>
<feature type="compositionally biased region" description="Basic and acidic residues" evidence="3">
    <location>
        <begin position="68"/>
        <end position="89"/>
    </location>
</feature>
<dbReference type="GO" id="GO:0005540">
    <property type="term" value="F:hyaluronic acid binding"/>
    <property type="evidence" value="ECO:0007669"/>
    <property type="project" value="InterPro"/>
</dbReference>
<dbReference type="GO" id="GO:0006954">
    <property type="term" value="P:inflammatory response"/>
    <property type="evidence" value="ECO:0007669"/>
    <property type="project" value="TreeGrafter"/>
</dbReference>
<dbReference type="GO" id="GO:0016323">
    <property type="term" value="C:basolateral plasma membrane"/>
    <property type="evidence" value="ECO:0007669"/>
    <property type="project" value="TreeGrafter"/>
</dbReference>
<feature type="compositionally biased region" description="Basic and acidic residues" evidence="3">
    <location>
        <begin position="1"/>
        <end position="10"/>
    </location>
</feature>
<dbReference type="PANTHER" id="PTHR10225">
    <property type="entry name" value="HYALURONAN RECEPTOR"/>
    <property type="match status" value="1"/>
</dbReference>
<proteinExistence type="predicted"/>
<gene>
    <name evidence="4" type="ORF">AB205_0210130</name>
</gene>
<dbReference type="PANTHER" id="PTHR10225:SF6">
    <property type="entry name" value="CD44 ANTIGEN"/>
    <property type="match status" value="1"/>
</dbReference>
<dbReference type="GO" id="GO:0007155">
    <property type="term" value="P:cell adhesion"/>
    <property type="evidence" value="ECO:0007669"/>
    <property type="project" value="TreeGrafter"/>
</dbReference>
<feature type="compositionally biased region" description="Acidic residues" evidence="3">
    <location>
        <begin position="144"/>
        <end position="153"/>
    </location>
</feature>
<dbReference type="GO" id="GO:0070374">
    <property type="term" value="P:positive regulation of ERK1 and ERK2 cascade"/>
    <property type="evidence" value="ECO:0007669"/>
    <property type="project" value="TreeGrafter"/>
</dbReference>
<dbReference type="EMBL" id="KV924456">
    <property type="protein sequence ID" value="PIO39371.1"/>
    <property type="molecule type" value="Genomic_DNA"/>
</dbReference>
<organism evidence="4">
    <name type="scientific">Aquarana catesbeiana</name>
    <name type="common">American bullfrog</name>
    <name type="synonym">Rana catesbeiana</name>
    <dbReference type="NCBI Taxonomy" id="8400"/>
    <lineage>
        <taxon>Eukaryota</taxon>
        <taxon>Metazoa</taxon>
        <taxon>Chordata</taxon>
        <taxon>Craniata</taxon>
        <taxon>Vertebrata</taxon>
        <taxon>Euteleostomi</taxon>
        <taxon>Amphibia</taxon>
        <taxon>Batrachia</taxon>
        <taxon>Anura</taxon>
        <taxon>Neobatrachia</taxon>
        <taxon>Ranoidea</taxon>
        <taxon>Ranidae</taxon>
        <taxon>Aquarana</taxon>
    </lineage>
</organism>
<feature type="compositionally biased region" description="Basic and acidic residues" evidence="3">
    <location>
        <begin position="134"/>
        <end position="143"/>
    </location>
</feature>
<protein>
    <submittedName>
        <fullName evidence="4">Uncharacterized protein</fullName>
    </submittedName>
</protein>
<feature type="compositionally biased region" description="Basic and acidic residues" evidence="3">
    <location>
        <begin position="105"/>
        <end position="114"/>
    </location>
</feature>
<feature type="region of interest" description="Disordered" evidence="3">
    <location>
        <begin position="1"/>
        <end position="173"/>
    </location>
</feature>
<name>A0A2G9SJ11_AQUCT</name>
<dbReference type="GO" id="GO:0035692">
    <property type="term" value="C:macrophage migration inhibitory factor receptor complex"/>
    <property type="evidence" value="ECO:0007669"/>
    <property type="project" value="TreeGrafter"/>
</dbReference>
<keyword evidence="1" id="KW-0732">Signal</keyword>
<keyword evidence="2" id="KW-0325">Glycoprotein</keyword>
<accession>A0A2G9SJ11</accession>
<evidence type="ECO:0000256" key="3">
    <source>
        <dbReference type="SAM" id="MobiDB-lite"/>
    </source>
</evidence>